<sequence length="561" mass="60049">MKDISAGPLVYVALGGAGEIGMNCYMYGVGEGSARRWIIVDLGIGFGDMETAPGVELVLPDITFAVEERSRIDAIFLTHGHEDHIGALPHLWPKLKVPVYARPFTAELARRKLADLGLDPSIVREVELGEHTEAGPFSVEYLNVTHSIPEASMLAIRTSAGLAVHSGDFKLDPAPQIGEPMDMAQFEALGDEGVQALACDSTNVFLDGQAGSEGDIIGNLTRLISEAPRAVAATSFASNVARLRTLAEAASEAGRSIVIVGRAMRRMIEVAVQTGQIDNFPKVVPDEDASSIPPENVFYLVTGSQGEGRAALARIAAGNHPTVSLSAGDLVLFSSKTIPGNEGGIYRLYNRLSEQGIKVIDGDMERIHVSGHARRGDLERIYAALKPRVAVPIHGEHRHLVEHAASAPGWGAAHAIVAPNGSVARLDGNAPGIVEEVETGRVYLDGTAHVGAYDGVIRERLKMARLGVVIVSLVTDEEGELIADPEIRCHGAPKDGPGWSAPLAEMIAHEVDTAMESAPRKAKRTDNGIEEIVMRAVRRVTNRFWGKKPMVSLIIHRLEEG</sequence>
<dbReference type="Pfam" id="PF17770">
    <property type="entry name" value="RNase_J_C"/>
    <property type="match status" value="1"/>
</dbReference>
<evidence type="ECO:0000256" key="6">
    <source>
        <dbReference type="ARBA" id="ARBA00022884"/>
    </source>
</evidence>
<dbReference type="InterPro" id="IPR042173">
    <property type="entry name" value="RNase_J_2"/>
</dbReference>
<evidence type="ECO:0000256" key="5">
    <source>
        <dbReference type="ARBA" id="ARBA00022839"/>
    </source>
</evidence>
<evidence type="ECO:0000259" key="7">
    <source>
        <dbReference type="SMART" id="SM00849"/>
    </source>
</evidence>
<proteinExistence type="predicted"/>
<dbReference type="GO" id="GO:0004527">
    <property type="term" value="F:exonuclease activity"/>
    <property type="evidence" value="ECO:0007669"/>
    <property type="project" value="UniProtKB-KW"/>
</dbReference>
<dbReference type="Gene3D" id="3.40.50.10710">
    <property type="entry name" value="Metallo-hydrolase/oxidoreductase"/>
    <property type="match status" value="1"/>
</dbReference>
<evidence type="ECO:0000256" key="4">
    <source>
        <dbReference type="ARBA" id="ARBA00022833"/>
    </source>
</evidence>
<evidence type="ECO:0000256" key="3">
    <source>
        <dbReference type="ARBA" id="ARBA00022801"/>
    </source>
</evidence>
<evidence type="ECO:0000256" key="2">
    <source>
        <dbReference type="ARBA" id="ARBA00022723"/>
    </source>
</evidence>
<dbReference type="InterPro" id="IPR036866">
    <property type="entry name" value="RibonucZ/Hydroxyglut_hydro"/>
</dbReference>
<comment type="caution">
    <text evidence="8">The sequence shown here is derived from an EMBL/GenBank/DDBJ whole genome shotgun (WGS) entry which is preliminary data.</text>
</comment>
<keyword evidence="9" id="KW-1185">Reference proteome</keyword>
<organism evidence="8 9">
    <name type="scientific">Thermohalobaculum xanthum</name>
    <dbReference type="NCBI Taxonomy" id="2753746"/>
    <lineage>
        <taxon>Bacteria</taxon>
        <taxon>Pseudomonadati</taxon>
        <taxon>Pseudomonadota</taxon>
        <taxon>Alphaproteobacteria</taxon>
        <taxon>Rhodobacterales</taxon>
        <taxon>Paracoccaceae</taxon>
        <taxon>Thermohalobaculum</taxon>
    </lineage>
</organism>
<dbReference type="SMART" id="SM00849">
    <property type="entry name" value="Lactamase_B"/>
    <property type="match status" value="1"/>
</dbReference>
<protein>
    <submittedName>
        <fullName evidence="8">Ribonuclease J</fullName>
    </submittedName>
</protein>
<dbReference type="InterPro" id="IPR055132">
    <property type="entry name" value="RNase_J_b_CASP"/>
</dbReference>
<dbReference type="AlphaFoldDB" id="A0A8J7M4Z7"/>
<dbReference type="Pfam" id="PF07521">
    <property type="entry name" value="RMMBL"/>
    <property type="match status" value="1"/>
</dbReference>
<dbReference type="Gene3D" id="3.10.20.580">
    <property type="match status" value="1"/>
</dbReference>
<dbReference type="GO" id="GO:0003723">
    <property type="term" value="F:RNA binding"/>
    <property type="evidence" value="ECO:0007669"/>
    <property type="project" value="UniProtKB-KW"/>
</dbReference>
<dbReference type="Proteomes" id="UP000655420">
    <property type="component" value="Unassembled WGS sequence"/>
</dbReference>
<evidence type="ECO:0000313" key="9">
    <source>
        <dbReference type="Proteomes" id="UP000655420"/>
    </source>
</evidence>
<keyword evidence="1" id="KW-0540">Nuclease</keyword>
<accession>A0A8J7M4Z7</accession>
<reference evidence="8" key="1">
    <citation type="submission" date="2020-12" db="EMBL/GenBank/DDBJ databases">
        <title>Bacterial taxonomy.</title>
        <authorList>
            <person name="Pan X."/>
        </authorList>
    </citation>
    <scope>NUCLEOTIDE SEQUENCE</scope>
    <source>
        <strain evidence="8">M0105</strain>
    </source>
</reference>
<dbReference type="InterPro" id="IPR011108">
    <property type="entry name" value="RMMBL"/>
</dbReference>
<keyword evidence="3" id="KW-0378">Hydrolase</keyword>
<dbReference type="PANTHER" id="PTHR43694">
    <property type="entry name" value="RIBONUCLEASE J"/>
    <property type="match status" value="1"/>
</dbReference>
<dbReference type="PANTHER" id="PTHR43694:SF1">
    <property type="entry name" value="RIBONUCLEASE J"/>
    <property type="match status" value="1"/>
</dbReference>
<keyword evidence="2" id="KW-0479">Metal-binding</keyword>
<gene>
    <name evidence="8" type="ORF">H0I76_01200</name>
</gene>
<dbReference type="Pfam" id="PF00753">
    <property type="entry name" value="Lactamase_B"/>
    <property type="match status" value="1"/>
</dbReference>
<dbReference type="InterPro" id="IPR041636">
    <property type="entry name" value="RNase_J_C"/>
</dbReference>
<keyword evidence="5" id="KW-0269">Exonuclease</keyword>
<dbReference type="RefSeq" id="WP_200605931.1">
    <property type="nucleotide sequence ID" value="NZ_JAEHHL010000001.1"/>
</dbReference>
<dbReference type="GO" id="GO:0046872">
    <property type="term" value="F:metal ion binding"/>
    <property type="evidence" value="ECO:0007669"/>
    <property type="project" value="UniProtKB-KW"/>
</dbReference>
<feature type="domain" description="Metallo-beta-lactamase" evidence="7">
    <location>
        <begin position="21"/>
        <end position="220"/>
    </location>
</feature>
<dbReference type="SUPFAM" id="SSF56281">
    <property type="entry name" value="Metallo-hydrolase/oxidoreductase"/>
    <property type="match status" value="1"/>
</dbReference>
<dbReference type="InterPro" id="IPR001279">
    <property type="entry name" value="Metallo-B-lactamas"/>
</dbReference>
<dbReference type="CDD" id="cd07714">
    <property type="entry name" value="RNaseJ_MBL-fold"/>
    <property type="match status" value="1"/>
</dbReference>
<evidence type="ECO:0000256" key="1">
    <source>
        <dbReference type="ARBA" id="ARBA00022722"/>
    </source>
</evidence>
<dbReference type="Pfam" id="PF22505">
    <property type="entry name" value="RNase_J_b_CASP"/>
    <property type="match status" value="1"/>
</dbReference>
<evidence type="ECO:0000313" key="8">
    <source>
        <dbReference type="EMBL" id="MBK0397792.1"/>
    </source>
</evidence>
<dbReference type="Gene3D" id="3.60.15.10">
    <property type="entry name" value="Ribonuclease Z/Hydroxyacylglutathione hydrolase-like"/>
    <property type="match status" value="1"/>
</dbReference>
<keyword evidence="6" id="KW-0694">RNA-binding</keyword>
<dbReference type="EMBL" id="JAEHHL010000001">
    <property type="protein sequence ID" value="MBK0397792.1"/>
    <property type="molecule type" value="Genomic_DNA"/>
</dbReference>
<name>A0A8J7M4Z7_9RHOB</name>
<keyword evidence="4" id="KW-0862">Zinc</keyword>